<evidence type="ECO:0000256" key="1">
    <source>
        <dbReference type="SAM" id="Phobius"/>
    </source>
</evidence>
<keyword evidence="1" id="KW-0812">Transmembrane</keyword>
<dbReference type="EMBL" id="KX943466">
    <property type="protein sequence ID" value="APX40398.1"/>
    <property type="molecule type" value="Genomic_DNA"/>
</dbReference>
<feature type="transmembrane region" description="Helical" evidence="1">
    <location>
        <begin position="12"/>
        <end position="31"/>
    </location>
</feature>
<keyword evidence="1" id="KW-0472">Membrane</keyword>
<protein>
    <submittedName>
        <fullName evidence="2">ATP synthase F0 subunit 8</fullName>
    </submittedName>
</protein>
<geneLocation type="mitochondrion" evidence="2"/>
<keyword evidence="2" id="KW-0496">Mitochondrion</keyword>
<name>A0A3G1GRI1_9CUCU</name>
<organism evidence="2">
    <name type="scientific">Batophila aerata</name>
    <dbReference type="NCBI Taxonomy" id="877817"/>
    <lineage>
        <taxon>Eukaryota</taxon>
        <taxon>Metazoa</taxon>
        <taxon>Ecdysozoa</taxon>
        <taxon>Arthropoda</taxon>
        <taxon>Hexapoda</taxon>
        <taxon>Insecta</taxon>
        <taxon>Pterygota</taxon>
        <taxon>Neoptera</taxon>
        <taxon>Endopterygota</taxon>
        <taxon>Coleoptera</taxon>
        <taxon>Polyphaga</taxon>
        <taxon>Cucujiformia</taxon>
        <taxon>Chrysomeloidea</taxon>
        <taxon>Chrysomelidae</taxon>
        <taxon>Galerucinae</taxon>
        <taxon>Alticini</taxon>
        <taxon>Batophila</taxon>
    </lineage>
</organism>
<accession>A0A3G1GRI1</accession>
<keyword evidence="1" id="KW-1133">Transmembrane helix</keyword>
<reference evidence="2" key="1">
    <citation type="journal article" date="2015" name="Methods Ecol Evol 6">
        <title>Validating the power of mitochondrial metagenomics for community ecology and phylogenetics of complex assemblages.</title>
        <authorList>
            <person name="Gomez-Rodriguez C."/>
            <person name="Crampton-Platt A."/>
            <person name="Timmermans M.J.T.N."/>
            <person name="Baselga A."/>
            <person name="Vogler A.P."/>
        </authorList>
    </citation>
    <scope>NUCLEOTIDE SEQUENCE</scope>
</reference>
<proteinExistence type="predicted"/>
<evidence type="ECO:0000313" key="2">
    <source>
        <dbReference type="EMBL" id="APX40398.1"/>
    </source>
</evidence>
<gene>
    <name evidence="2" type="primary">atp8</name>
</gene>
<dbReference type="AlphaFoldDB" id="A0A3G1GRI1"/>
<sequence>MPQMMPLNWISLMFYFISIFFMFNNMIYYLYMSKNTETCNSFKLKLNWKW</sequence>